<protein>
    <recommendedName>
        <fullName evidence="4">SHOCT domain-containing protein</fullName>
    </recommendedName>
</protein>
<keyword evidence="1" id="KW-0812">Transmembrane</keyword>
<gene>
    <name evidence="2" type="ORF">H4W29_000129</name>
</gene>
<feature type="transmembrane region" description="Helical" evidence="1">
    <location>
        <begin position="6"/>
        <end position="30"/>
    </location>
</feature>
<evidence type="ECO:0000313" key="3">
    <source>
        <dbReference type="Proteomes" id="UP000620262"/>
    </source>
</evidence>
<keyword evidence="1" id="KW-1133">Transmembrane helix</keyword>
<dbReference type="Proteomes" id="UP000620262">
    <property type="component" value="Unassembled WGS sequence"/>
</dbReference>
<keyword evidence="3" id="KW-1185">Reference proteome</keyword>
<keyword evidence="1" id="KW-0472">Membrane</keyword>
<proteinExistence type="predicted"/>
<organism evidence="2 3">
    <name type="scientific">Rhizobium viscosum</name>
    <name type="common">Arthrobacter viscosus</name>
    <dbReference type="NCBI Taxonomy" id="1673"/>
    <lineage>
        <taxon>Bacteria</taxon>
        <taxon>Pseudomonadati</taxon>
        <taxon>Pseudomonadota</taxon>
        <taxon>Alphaproteobacteria</taxon>
        <taxon>Hyphomicrobiales</taxon>
        <taxon>Rhizobiaceae</taxon>
        <taxon>Rhizobium/Agrobacterium group</taxon>
        <taxon>Rhizobium</taxon>
    </lineage>
</organism>
<comment type="caution">
    <text evidence="2">The sequence shown here is derived from an EMBL/GenBank/DDBJ whole genome shotgun (WGS) entry which is preliminary data.</text>
</comment>
<evidence type="ECO:0008006" key="4">
    <source>
        <dbReference type="Google" id="ProtNLM"/>
    </source>
</evidence>
<evidence type="ECO:0000256" key="1">
    <source>
        <dbReference type="SAM" id="Phobius"/>
    </source>
</evidence>
<evidence type="ECO:0000313" key="2">
    <source>
        <dbReference type="EMBL" id="MBE1502948.1"/>
    </source>
</evidence>
<name>A0ABR9IID4_RHIVS</name>
<accession>A0ABR9IID4</accession>
<dbReference type="EMBL" id="JADBEC010000001">
    <property type="protein sequence ID" value="MBE1502948.1"/>
    <property type="molecule type" value="Genomic_DNA"/>
</dbReference>
<dbReference type="RefSeq" id="WP_192727240.1">
    <property type="nucleotide sequence ID" value="NZ_BAAAVL010000003.1"/>
</dbReference>
<sequence>MTTTGIGHIATFTRTAAICAAAAAMAFALAGCNKTAEEKKAFAQRMAAPTAVVMPASKGEPVEGGLTKSPDGYPSFGAPLTAANVQMNDEQAAELQHQLTALGVKRQAGTISEAEYQRRVAEMRELAAQHGAETLSEITK</sequence>
<reference evidence="2 3" key="1">
    <citation type="submission" date="2020-10" db="EMBL/GenBank/DDBJ databases">
        <title>Sequencing the genomes of 1000 actinobacteria strains.</title>
        <authorList>
            <person name="Klenk H.-P."/>
        </authorList>
    </citation>
    <scope>NUCLEOTIDE SEQUENCE [LARGE SCALE GENOMIC DNA]</scope>
    <source>
        <strain evidence="2 3">DSM 7307</strain>
    </source>
</reference>